<dbReference type="Proteomes" id="UP000182584">
    <property type="component" value="Unassembled WGS sequence"/>
</dbReference>
<dbReference type="Gene3D" id="3.30.9.10">
    <property type="entry name" value="D-Amino Acid Oxidase, subunit A, domain 2"/>
    <property type="match status" value="1"/>
</dbReference>
<dbReference type="SUPFAM" id="SSF51905">
    <property type="entry name" value="FAD/NAD(P)-binding domain"/>
    <property type="match status" value="1"/>
</dbReference>
<name>A0A1H9VC52_BUTFI</name>
<dbReference type="Pfam" id="PF01266">
    <property type="entry name" value="DAO"/>
    <property type="match status" value="1"/>
</dbReference>
<accession>A0A1H9VC52</accession>
<dbReference type="RefSeq" id="WP_074757582.1">
    <property type="nucleotide sequence ID" value="NZ_FOGJ01000022.1"/>
</dbReference>
<evidence type="ECO:0000259" key="2">
    <source>
        <dbReference type="Pfam" id="PF04324"/>
    </source>
</evidence>
<dbReference type="Gene3D" id="1.10.10.1100">
    <property type="entry name" value="BFD-like [2Fe-2S]-binding domain"/>
    <property type="match status" value="1"/>
</dbReference>
<proteinExistence type="predicted"/>
<gene>
    <name evidence="3" type="ORF">SAMN04487884_12271</name>
</gene>
<dbReference type="InterPro" id="IPR036188">
    <property type="entry name" value="FAD/NAD-bd_sf"/>
</dbReference>
<evidence type="ECO:0000259" key="1">
    <source>
        <dbReference type="Pfam" id="PF01266"/>
    </source>
</evidence>
<dbReference type="AlphaFoldDB" id="A0A1H9VC52"/>
<dbReference type="eggNOG" id="COG0579">
    <property type="taxonomic scope" value="Bacteria"/>
</dbReference>
<feature type="domain" description="FAD dependent oxidoreductase" evidence="1">
    <location>
        <begin position="4"/>
        <end position="353"/>
    </location>
</feature>
<dbReference type="Pfam" id="PF04324">
    <property type="entry name" value="Fer2_BFD"/>
    <property type="match status" value="1"/>
</dbReference>
<dbReference type="PANTHER" id="PTHR42720">
    <property type="entry name" value="GLYCEROL-3-PHOSPHATE DEHYDROGENASE"/>
    <property type="match status" value="1"/>
</dbReference>
<dbReference type="EMBL" id="FOGJ01000022">
    <property type="protein sequence ID" value="SES19336.1"/>
    <property type="molecule type" value="Genomic_DNA"/>
</dbReference>
<feature type="domain" description="BFD-like [2Fe-2S]-binding" evidence="2">
    <location>
        <begin position="398"/>
        <end position="452"/>
    </location>
</feature>
<evidence type="ECO:0000313" key="3">
    <source>
        <dbReference type="EMBL" id="SES19336.1"/>
    </source>
</evidence>
<dbReference type="CDD" id="cd19946">
    <property type="entry name" value="GlpA-like_Fer2_BFD-like"/>
    <property type="match status" value="1"/>
</dbReference>
<dbReference type="PANTHER" id="PTHR42720:SF1">
    <property type="entry name" value="GLYCEROL 3-PHOSPHATE OXIDASE"/>
    <property type="match status" value="1"/>
</dbReference>
<dbReference type="OrthoDB" id="9801699at2"/>
<protein>
    <submittedName>
        <fullName evidence="3">Glycerol-3-phosphate dehydrogenase</fullName>
    </submittedName>
</protein>
<dbReference type="Gene3D" id="3.50.50.60">
    <property type="entry name" value="FAD/NAD(P)-binding domain"/>
    <property type="match status" value="1"/>
</dbReference>
<dbReference type="InterPro" id="IPR007419">
    <property type="entry name" value="BFD-like_2Fe2S-bd_dom"/>
</dbReference>
<reference evidence="3 4" key="1">
    <citation type="submission" date="2016-10" db="EMBL/GenBank/DDBJ databases">
        <authorList>
            <person name="de Groot N.N."/>
        </authorList>
    </citation>
    <scope>NUCLEOTIDE SEQUENCE [LARGE SCALE GENOMIC DNA]</scope>
    <source>
        <strain evidence="3 4">AR40</strain>
    </source>
</reference>
<evidence type="ECO:0000313" key="4">
    <source>
        <dbReference type="Proteomes" id="UP000182584"/>
    </source>
</evidence>
<sequence>MNTDVVIIGGGVVGCSIARQLSAYDIRTVLLEKEEDVCSGTSKANSAIVHAGFDAEPGSVKARFNVLGSRMMEELSRELDFPYKKNGSMVLCFDKDDMPKLNELYDRGIKNGVEGLEIITGDQARELEPNVSDEVVAALLARTGAIVCPFNLTIALAENACDNGVEFRFNTEVQNIRKIDGGYSVRTDNGEITTKYVVNAAGVYADKIHNMVSDKKIHITPRKGDYKLMDKEVGTYVSHTIFQLPGKYGKGVLVTPTVHGNLLAGPTAVDVDNKELTSTSAAELDDLTSKAMISVKNVPFRQTITSFSGLRAHEDGDDFIIGECEDAEGFYDAAGIESPGLSSAPAIGVYLADEIAKKAGALKKDNFIATRKGIPHVAEMSFDERAALIKEDPSYGTIICRCEGISEGEIRNSIRRTLGARSMDGVKRRTRAGMGRCQAGFCTPRTMEIIAEELGIPVTQVCKNRRGSELIVGDPRDEVGRN</sequence>
<dbReference type="InterPro" id="IPR041854">
    <property type="entry name" value="BFD-like_2Fe2S-bd_dom_sf"/>
</dbReference>
<dbReference type="InterPro" id="IPR006076">
    <property type="entry name" value="FAD-dep_OxRdtase"/>
</dbReference>
<organism evidence="3 4">
    <name type="scientific">Butyrivibrio fibrisolvens</name>
    <dbReference type="NCBI Taxonomy" id="831"/>
    <lineage>
        <taxon>Bacteria</taxon>
        <taxon>Bacillati</taxon>
        <taxon>Bacillota</taxon>
        <taxon>Clostridia</taxon>
        <taxon>Lachnospirales</taxon>
        <taxon>Lachnospiraceae</taxon>
        <taxon>Butyrivibrio</taxon>
    </lineage>
</organism>
<dbReference type="InterPro" id="IPR052745">
    <property type="entry name" value="G3P_Oxidase/Oxidoreductase"/>
</dbReference>